<sequence>MTSFQDTLTQFRRESATEREKGTRFERLMQAYGYVVNGRSAIEWIMECYQIKTHKENGIVNNPNDWAREHNKPRYILDLLLSIITVSVRTVKIVKGLPKVDL</sequence>
<evidence type="ECO:0000313" key="3">
    <source>
        <dbReference type="Proteomes" id="UP000560658"/>
    </source>
</evidence>
<keyword evidence="2" id="KW-0067">ATP-binding</keyword>
<dbReference type="RefSeq" id="WP_044163759.1">
    <property type="nucleotide sequence ID" value="NZ_JACIER010000018.1"/>
</dbReference>
<keyword evidence="3" id="KW-1185">Reference proteome</keyword>
<keyword evidence="2" id="KW-0378">Hydrolase</keyword>
<dbReference type="GO" id="GO:0004386">
    <property type="term" value="F:helicase activity"/>
    <property type="evidence" value="ECO:0007669"/>
    <property type="project" value="UniProtKB-KW"/>
</dbReference>
<organism evidence="2 3">
    <name type="scientific">Bacteroides reticulotermitis</name>
    <dbReference type="NCBI Taxonomy" id="1133319"/>
    <lineage>
        <taxon>Bacteria</taxon>
        <taxon>Pseudomonadati</taxon>
        <taxon>Bacteroidota</taxon>
        <taxon>Bacteroidia</taxon>
        <taxon>Bacteroidales</taxon>
        <taxon>Bacteroidaceae</taxon>
        <taxon>Bacteroides</taxon>
    </lineage>
</organism>
<dbReference type="InterPro" id="IPR041635">
    <property type="entry name" value="Type_ISP_LLaBIII_C"/>
</dbReference>
<feature type="domain" description="Type ISP restriction-modification enzyme LLaBIII C-terminal specificity" evidence="1">
    <location>
        <begin position="30"/>
        <end position="79"/>
    </location>
</feature>
<dbReference type="AlphaFoldDB" id="A0A840D066"/>
<keyword evidence="2" id="KW-0547">Nucleotide-binding</keyword>
<reference evidence="2" key="1">
    <citation type="submission" date="2020-08" db="EMBL/GenBank/DDBJ databases">
        <title>Genomic Encyclopedia of Type Strains, Phase IV (KMG-IV): sequencing the most valuable type-strain genomes for metagenomic binning, comparative biology and taxonomic classification.</title>
        <authorList>
            <person name="Goeker M."/>
        </authorList>
    </citation>
    <scope>NUCLEOTIDE SEQUENCE [LARGE SCALE GENOMIC DNA]</scope>
    <source>
        <strain evidence="2">DSM 105720</strain>
    </source>
</reference>
<dbReference type="EMBL" id="JACIER010000018">
    <property type="protein sequence ID" value="MBB4045827.1"/>
    <property type="molecule type" value="Genomic_DNA"/>
</dbReference>
<name>A0A840D066_9BACE</name>
<keyword evidence="2" id="KW-0347">Helicase</keyword>
<comment type="caution">
    <text evidence="2">The sequence shown here is derived from an EMBL/GenBank/DDBJ whole genome shotgun (WGS) entry which is preliminary data.</text>
</comment>
<dbReference type="Proteomes" id="UP000560658">
    <property type="component" value="Unassembled WGS sequence"/>
</dbReference>
<protein>
    <submittedName>
        <fullName evidence="2">Helicase</fullName>
    </submittedName>
</protein>
<evidence type="ECO:0000259" key="1">
    <source>
        <dbReference type="Pfam" id="PF18135"/>
    </source>
</evidence>
<gene>
    <name evidence="2" type="ORF">GGR06_003649</name>
</gene>
<evidence type="ECO:0000313" key="2">
    <source>
        <dbReference type="EMBL" id="MBB4045827.1"/>
    </source>
</evidence>
<dbReference type="Pfam" id="PF18135">
    <property type="entry name" value="Type_ISP_C"/>
    <property type="match status" value="1"/>
</dbReference>
<accession>A0A840D066</accession>
<proteinExistence type="predicted"/>